<dbReference type="Pfam" id="PF01549">
    <property type="entry name" value="ShK"/>
    <property type="match status" value="3"/>
</dbReference>
<dbReference type="PhylomeDB" id="Q9U2J2"/>
<proteinExistence type="evidence at protein level"/>
<dbReference type="OrthoDB" id="5838062at2759"/>
<dbReference type="PANTHER" id="PTHR21724">
    <property type="entry name" value="SHKT DOMAIN-CONTAINING PROTEIN"/>
    <property type="match status" value="1"/>
</dbReference>
<keyword evidence="2" id="KW-1015">Disulfide bond</keyword>
<dbReference type="STRING" id="6239.Y39G8B.7.1"/>
<dbReference type="AGR" id="WB:WBGene00012727"/>
<dbReference type="OMA" id="DRERYCA"/>
<dbReference type="FunFam" id="1.10.10.1940:FF:000002">
    <property type="entry name" value="PHAryngeal gland Toxin-related"/>
    <property type="match status" value="1"/>
</dbReference>
<organism evidence="6 7">
    <name type="scientific">Caenorhabditis elegans</name>
    <dbReference type="NCBI Taxonomy" id="6239"/>
    <lineage>
        <taxon>Eukaryota</taxon>
        <taxon>Metazoa</taxon>
        <taxon>Ecdysozoa</taxon>
        <taxon>Nematoda</taxon>
        <taxon>Chromadorea</taxon>
        <taxon>Rhabditida</taxon>
        <taxon>Rhabditina</taxon>
        <taxon>Rhabditomorpha</taxon>
        <taxon>Rhabditoidea</taxon>
        <taxon>Rhabditidae</taxon>
        <taxon>Peloderinae</taxon>
        <taxon>Caenorhabditis</taxon>
    </lineage>
</organism>
<dbReference type="EMBL" id="BX284602">
    <property type="protein sequence ID" value="CAB60339.1"/>
    <property type="molecule type" value="Genomic_DNA"/>
</dbReference>
<name>Q9U2J2_CAEEL</name>
<accession>Q9U2J2</accession>
<keyword evidence="9" id="KW-1267">Proteomics identification</keyword>
<dbReference type="UCSC" id="Y39G8B.7">
    <property type="organism name" value="c. elegans"/>
</dbReference>
<evidence type="ECO:0007829" key="9">
    <source>
        <dbReference type="PeptideAtlas" id="Q9U2J2"/>
    </source>
</evidence>
<comment type="caution">
    <text evidence="3">Lacks conserved residue(s) required for the propagation of feature annotation.</text>
</comment>
<evidence type="ECO:0000259" key="5">
    <source>
        <dbReference type="PROSITE" id="PS51670"/>
    </source>
</evidence>
<dbReference type="RefSeq" id="NP_496930.1">
    <property type="nucleotide sequence ID" value="NM_064529.3"/>
</dbReference>
<evidence type="ECO:0000256" key="1">
    <source>
        <dbReference type="ARBA" id="ARBA00022729"/>
    </source>
</evidence>
<dbReference type="AlphaFoldDB" id="Q9U2J2"/>
<feature type="chain" id="PRO_5004338162" evidence="4">
    <location>
        <begin position="19"/>
        <end position="179"/>
    </location>
</feature>
<reference evidence="6 7" key="1">
    <citation type="journal article" date="1998" name="Science">
        <title>Genome sequence of the nematode C. elegans: a platform for investigating biology.</title>
        <authorList>
            <consortium name="The C. elegans sequencing consortium"/>
            <person name="Sulson J.E."/>
            <person name="Waterston R."/>
        </authorList>
    </citation>
    <scope>NUCLEOTIDE SEQUENCE [LARGE SCALE GENOMIC DNA]</scope>
    <source>
        <strain evidence="6 7">Bristol N2</strain>
    </source>
</reference>
<feature type="domain" description="ShKT" evidence="5">
    <location>
        <begin position="70"/>
        <end position="105"/>
    </location>
</feature>
<dbReference type="SMART" id="SM00254">
    <property type="entry name" value="ShKT"/>
    <property type="match status" value="3"/>
</dbReference>
<dbReference type="Bgee" id="WBGene00012727">
    <property type="expression patterns" value="Expressed in material anatomical entity and 2 other cell types or tissues"/>
</dbReference>
<dbReference type="HOGENOM" id="CLU_129473_2_0_1"/>
<evidence type="ECO:0000313" key="7">
    <source>
        <dbReference type="Proteomes" id="UP000001940"/>
    </source>
</evidence>
<dbReference type="InParanoid" id="Q9U2J2"/>
<dbReference type="GO" id="GO:0045087">
    <property type="term" value="P:innate immune response"/>
    <property type="evidence" value="ECO:0000318"/>
    <property type="project" value="GO_Central"/>
</dbReference>
<protein>
    <submittedName>
        <fullName evidence="6">ShKT domain-containing protein</fullName>
    </submittedName>
</protein>
<feature type="domain" description="ShKT" evidence="5">
    <location>
        <begin position="117"/>
        <end position="154"/>
    </location>
</feature>
<dbReference type="PROSITE" id="PS51670">
    <property type="entry name" value="SHKT"/>
    <property type="match status" value="3"/>
</dbReference>
<keyword evidence="1 4" id="KW-0732">Signal</keyword>
<keyword evidence="7" id="KW-1185">Reference proteome</keyword>
<dbReference type="eggNOG" id="ENOG502SG1P">
    <property type="taxonomic scope" value="Eukaryota"/>
</dbReference>
<dbReference type="GeneID" id="189765"/>
<evidence type="ECO:0000313" key="8">
    <source>
        <dbReference type="WormBase" id="Y39G8B.7"/>
    </source>
</evidence>
<evidence type="ECO:0000256" key="4">
    <source>
        <dbReference type="SAM" id="SignalP"/>
    </source>
</evidence>
<evidence type="ECO:0000256" key="3">
    <source>
        <dbReference type="PROSITE-ProRule" id="PRU01005"/>
    </source>
</evidence>
<dbReference type="Gene3D" id="1.10.10.1940">
    <property type="match status" value="2"/>
</dbReference>
<evidence type="ECO:0000313" key="6">
    <source>
        <dbReference type="EMBL" id="CAB60339.1"/>
    </source>
</evidence>
<dbReference type="KEGG" id="cel:CELE_Y39G8B.7"/>
<dbReference type="PaxDb" id="6239-Y39G8B.7"/>
<dbReference type="InterPro" id="IPR003582">
    <property type="entry name" value="ShKT_dom"/>
</dbReference>
<feature type="domain" description="ShKT" evidence="5">
    <location>
        <begin position="23"/>
        <end position="58"/>
    </location>
</feature>
<dbReference type="PeptideAtlas" id="Q9U2J2"/>
<gene>
    <name evidence="6" type="ORF">CELE_Y39G8B.7</name>
    <name evidence="6 8" type="ORF">Y39G8B.7</name>
</gene>
<dbReference type="SMR" id="Q9U2J2"/>
<dbReference type="Proteomes" id="UP000001940">
    <property type="component" value="Chromosome II"/>
</dbReference>
<dbReference type="CTD" id="189765"/>
<dbReference type="PANTHER" id="PTHR21724:SF98">
    <property type="entry name" value="SHKT DOMAIN-CONTAINING PROTEIN"/>
    <property type="match status" value="1"/>
</dbReference>
<feature type="signal peptide" evidence="4">
    <location>
        <begin position="1"/>
        <end position="18"/>
    </location>
</feature>
<dbReference type="FunCoup" id="Q9U2J2">
    <property type="interactions" value="1"/>
</dbReference>
<evidence type="ECO:0000256" key="2">
    <source>
        <dbReference type="ARBA" id="ARBA00023157"/>
    </source>
</evidence>
<dbReference type="WormBase" id="Y39G8B.7">
    <property type="protein sequence ID" value="CE24248"/>
    <property type="gene ID" value="WBGene00012727"/>
</dbReference>
<sequence>MLRHTLTLILFYAALVTSQDKPCIDDPDVDCASFKDDCTNPKLLPLLTQSCPVTCNLCPSTVSPTTLAPCFDDKSVNCNVFKKNCNDPDYIPMLKKFCPETCNMCPGATTPTPDSNCKDCSPNCASWAKRGFCTNCCYSCQDRERYCAKTCGFCSAGTCKECNSFEKLLSFNKEFSMIL</sequence>